<dbReference type="RefSeq" id="WP_230369146.1">
    <property type="nucleotide sequence ID" value="NZ_WLYX01000001.1"/>
</dbReference>
<proteinExistence type="predicted"/>
<name>A0A844GCL5_9NEIS</name>
<reference evidence="1 2" key="1">
    <citation type="submission" date="2019-11" db="EMBL/GenBank/DDBJ databases">
        <title>Draft genome sequence of Paludibacterium sp. dN18-1.</title>
        <authorList>
            <person name="Im W.-T."/>
        </authorList>
    </citation>
    <scope>NUCLEOTIDE SEQUENCE [LARGE SCALE GENOMIC DNA]</scope>
    <source>
        <strain evidence="2">dN 18-1</strain>
    </source>
</reference>
<dbReference type="Proteomes" id="UP000446658">
    <property type="component" value="Unassembled WGS sequence"/>
</dbReference>
<evidence type="ECO:0000313" key="1">
    <source>
        <dbReference type="EMBL" id="MTD32657.1"/>
    </source>
</evidence>
<evidence type="ECO:0000313" key="2">
    <source>
        <dbReference type="Proteomes" id="UP000446658"/>
    </source>
</evidence>
<sequence>MSIGQAAAFATSSQAAIASPYLIGTNVTATQTVSTLGTGYAEAGSGGSAYSSLTLPSWHH</sequence>
<dbReference type="EMBL" id="WLYX01000001">
    <property type="protein sequence ID" value="MTD32657.1"/>
    <property type="molecule type" value="Genomic_DNA"/>
</dbReference>
<dbReference type="AlphaFoldDB" id="A0A844GCL5"/>
<organism evidence="1 2">
    <name type="scientific">Paludibacterium denitrificans</name>
    <dbReference type="NCBI Taxonomy" id="2675226"/>
    <lineage>
        <taxon>Bacteria</taxon>
        <taxon>Pseudomonadati</taxon>
        <taxon>Pseudomonadota</taxon>
        <taxon>Betaproteobacteria</taxon>
        <taxon>Neisseriales</taxon>
        <taxon>Chromobacteriaceae</taxon>
        <taxon>Paludibacterium</taxon>
    </lineage>
</organism>
<keyword evidence="2" id="KW-1185">Reference proteome</keyword>
<accession>A0A844GCL5</accession>
<gene>
    <name evidence="1" type="ORF">GKE73_03085</name>
</gene>
<protein>
    <submittedName>
        <fullName evidence="1">Uncharacterized protein</fullName>
    </submittedName>
</protein>
<comment type="caution">
    <text evidence="1">The sequence shown here is derived from an EMBL/GenBank/DDBJ whole genome shotgun (WGS) entry which is preliminary data.</text>
</comment>